<dbReference type="AlphaFoldDB" id="A0AA36D2A0"/>
<dbReference type="InterPro" id="IPR014756">
    <property type="entry name" value="Ig_E-set"/>
</dbReference>
<evidence type="ECO:0000313" key="3">
    <source>
        <dbReference type="EMBL" id="CAJ0578498.1"/>
    </source>
</evidence>
<sequence>MFVGGRKSRSGAPDPPAQQGGLAAVFKQLATNVIPIVVKDPKAVKLFVTPPHRIASMALSDGPAHVPILWHRLLRMPTAQLNLVLNDRRIMAGETLRAKLLVDSADPETIIHSLTAEVVGVGRTGWVNIHTDKIFETEREYLNTGHLLLCPRNSPLPPGRHQFPIQVHIPEGAPSSYESQFGVIRYQIKACCVEAFPFVVLCRSFFDELPVNHMSPVDYADEIDFTCCSLPFGTITIKVSLPRTAYTMGEVVEPMLRIKNRSRKGLKDCTITLMMKTQFEAMSRYEHVNEKKLAEQIIESVILGSVAGKSTEEFDNISLRIPDGAPPTQNYTDGVQTNIITIHYILKVTATPGIECEMGLIVTSSGYRDPQKNASFLFHTKRNRKDQMNGNGIEYAFN</sequence>
<gene>
    <name evidence="3" type="ORF">MSPICULIGERA_LOCUS16750</name>
</gene>
<evidence type="ECO:0000259" key="2">
    <source>
        <dbReference type="SMART" id="SM01017"/>
    </source>
</evidence>
<dbReference type="PANTHER" id="PTHR11188:SF51">
    <property type="entry name" value="ARRESTIN DOMAIN-CONTAINING PROTEIN 15"/>
    <property type="match status" value="1"/>
</dbReference>
<dbReference type="InterPro" id="IPR014752">
    <property type="entry name" value="Arrestin-like_C"/>
</dbReference>
<dbReference type="GO" id="GO:0005737">
    <property type="term" value="C:cytoplasm"/>
    <property type="evidence" value="ECO:0007669"/>
    <property type="project" value="TreeGrafter"/>
</dbReference>
<dbReference type="InterPro" id="IPR011022">
    <property type="entry name" value="Arrestin_C-like"/>
</dbReference>
<accession>A0AA36D2A0</accession>
<dbReference type="GO" id="GO:0015031">
    <property type="term" value="P:protein transport"/>
    <property type="evidence" value="ECO:0007669"/>
    <property type="project" value="TreeGrafter"/>
</dbReference>
<comment type="caution">
    <text evidence="3">The sequence shown here is derived from an EMBL/GenBank/DDBJ whole genome shotgun (WGS) entry which is preliminary data.</text>
</comment>
<dbReference type="Pfam" id="PF00339">
    <property type="entry name" value="Arrestin_N"/>
    <property type="match status" value="1"/>
</dbReference>
<dbReference type="Proteomes" id="UP001177023">
    <property type="component" value="Unassembled WGS sequence"/>
</dbReference>
<dbReference type="InterPro" id="IPR050357">
    <property type="entry name" value="Arrestin_domain-protein"/>
</dbReference>
<dbReference type="EMBL" id="CATQJA010002654">
    <property type="protein sequence ID" value="CAJ0578498.1"/>
    <property type="molecule type" value="Genomic_DNA"/>
</dbReference>
<keyword evidence="4" id="KW-1185">Reference proteome</keyword>
<reference evidence="3" key="1">
    <citation type="submission" date="2023-06" db="EMBL/GenBank/DDBJ databases">
        <authorList>
            <person name="Delattre M."/>
        </authorList>
    </citation>
    <scope>NUCLEOTIDE SEQUENCE</scope>
    <source>
        <strain evidence="3">AF72</strain>
    </source>
</reference>
<evidence type="ECO:0000313" key="4">
    <source>
        <dbReference type="Proteomes" id="UP001177023"/>
    </source>
</evidence>
<dbReference type="SMART" id="SM01017">
    <property type="entry name" value="Arrestin_C"/>
    <property type="match status" value="1"/>
</dbReference>
<comment type="similarity">
    <text evidence="1">Belongs to the arrestin family.</text>
</comment>
<dbReference type="SUPFAM" id="SSF81296">
    <property type="entry name" value="E set domains"/>
    <property type="match status" value="2"/>
</dbReference>
<dbReference type="PANTHER" id="PTHR11188">
    <property type="entry name" value="ARRESTIN DOMAIN CONTAINING PROTEIN"/>
    <property type="match status" value="1"/>
</dbReference>
<feature type="non-terminal residue" evidence="3">
    <location>
        <position position="398"/>
    </location>
</feature>
<dbReference type="Pfam" id="PF02752">
    <property type="entry name" value="Arrestin_C"/>
    <property type="match status" value="1"/>
</dbReference>
<feature type="domain" description="Arrestin C-terminal-like" evidence="2">
    <location>
        <begin position="231"/>
        <end position="367"/>
    </location>
</feature>
<evidence type="ECO:0000256" key="1">
    <source>
        <dbReference type="ARBA" id="ARBA00005298"/>
    </source>
</evidence>
<protein>
    <recommendedName>
        <fullName evidence="2">Arrestin C-terminal-like domain-containing protein</fullName>
    </recommendedName>
</protein>
<dbReference type="InterPro" id="IPR011021">
    <property type="entry name" value="Arrestin-like_N"/>
</dbReference>
<organism evidence="3 4">
    <name type="scientific">Mesorhabditis spiculigera</name>
    <dbReference type="NCBI Taxonomy" id="96644"/>
    <lineage>
        <taxon>Eukaryota</taxon>
        <taxon>Metazoa</taxon>
        <taxon>Ecdysozoa</taxon>
        <taxon>Nematoda</taxon>
        <taxon>Chromadorea</taxon>
        <taxon>Rhabditida</taxon>
        <taxon>Rhabditina</taxon>
        <taxon>Rhabditomorpha</taxon>
        <taxon>Rhabditoidea</taxon>
        <taxon>Rhabditidae</taxon>
        <taxon>Mesorhabditinae</taxon>
        <taxon>Mesorhabditis</taxon>
    </lineage>
</organism>
<dbReference type="Gene3D" id="2.60.40.640">
    <property type="match status" value="2"/>
</dbReference>
<proteinExistence type="inferred from homology"/>
<name>A0AA36D2A0_9BILA</name>